<evidence type="ECO:0000313" key="3">
    <source>
        <dbReference type="Proteomes" id="UP000237798"/>
    </source>
</evidence>
<gene>
    <name evidence="2" type="ORF">CLLU_33430</name>
</gene>
<comment type="caution">
    <text evidence="2">The sequence shown here is derived from an EMBL/GenBank/DDBJ whole genome shotgun (WGS) entry which is preliminary data.</text>
</comment>
<reference evidence="2 3" key="1">
    <citation type="submission" date="2018-03" db="EMBL/GenBank/DDBJ databases">
        <title>Genome sequence of Clostridium luticellarii DSM 29923.</title>
        <authorList>
            <person name="Poehlein A."/>
            <person name="Daniel R."/>
        </authorList>
    </citation>
    <scope>NUCLEOTIDE SEQUENCE [LARGE SCALE GENOMIC DNA]</scope>
    <source>
        <strain evidence="2 3">DSM 29923</strain>
    </source>
</reference>
<keyword evidence="1" id="KW-0812">Transmembrane</keyword>
<name>A0A2T0B987_9CLOT</name>
<dbReference type="EMBL" id="PVXP01000086">
    <property type="protein sequence ID" value="PRR80393.1"/>
    <property type="molecule type" value="Genomic_DNA"/>
</dbReference>
<feature type="transmembrane region" description="Helical" evidence="1">
    <location>
        <begin position="143"/>
        <end position="163"/>
    </location>
</feature>
<dbReference type="RefSeq" id="WP_242977717.1">
    <property type="nucleotide sequence ID" value="NZ_JALCRC010000057.1"/>
</dbReference>
<organism evidence="2 3">
    <name type="scientific">Clostridium luticellarii</name>
    <dbReference type="NCBI Taxonomy" id="1691940"/>
    <lineage>
        <taxon>Bacteria</taxon>
        <taxon>Bacillati</taxon>
        <taxon>Bacillota</taxon>
        <taxon>Clostridia</taxon>
        <taxon>Eubacteriales</taxon>
        <taxon>Clostridiaceae</taxon>
        <taxon>Clostridium</taxon>
    </lineage>
</organism>
<dbReference type="AlphaFoldDB" id="A0A2T0B987"/>
<evidence type="ECO:0000313" key="2">
    <source>
        <dbReference type="EMBL" id="PRR80393.1"/>
    </source>
</evidence>
<feature type="transmembrane region" description="Helical" evidence="1">
    <location>
        <begin position="169"/>
        <end position="189"/>
    </location>
</feature>
<feature type="transmembrane region" description="Helical" evidence="1">
    <location>
        <begin position="117"/>
        <end position="136"/>
    </location>
</feature>
<accession>A0A2T0B987</accession>
<feature type="transmembrane region" description="Helical" evidence="1">
    <location>
        <begin position="12"/>
        <end position="36"/>
    </location>
</feature>
<proteinExistence type="predicted"/>
<feature type="transmembrane region" description="Helical" evidence="1">
    <location>
        <begin position="457"/>
        <end position="475"/>
    </location>
</feature>
<dbReference type="Proteomes" id="UP000237798">
    <property type="component" value="Unassembled WGS sequence"/>
</dbReference>
<feature type="transmembrane region" description="Helical" evidence="1">
    <location>
        <begin position="218"/>
        <end position="236"/>
    </location>
</feature>
<evidence type="ECO:0008006" key="4">
    <source>
        <dbReference type="Google" id="ProtNLM"/>
    </source>
</evidence>
<sequence>MIMRMYNVIRKHYIEIIILMFIAAILIKTLFINPIIGKCNNGDFGRLTVYGGLSDLSNIYSEIYDRFVHIHYLISGSKENLFLLFFYKNWVSESILLKFAVFISLFTHGFNNNLFDIRYLAFVYSVMFMLAVFLIIKFKKFSVFQKIILGIYIILVFTDTSYISYFNSFFGEAGTIVFFFLNIGTYINLINKSSPRTRDFVYFFMASCGFLTSKAQELPLLVFMLIVYLGLYFYYTENKQRKCIIISSILVITVCSASYLSLTDTMNRNNMYQAVFSGVLRGSKNPEKDLQELGLNKKFIVFYGKSFYDRHSGSDPLGKEMLTDFYPKVSPVKILYFYLSHPDRFCQKIVESADNAYAFSMPDKSNFPRGQYDPNKKVNTFRTGLVKRYIKLHHNIYMYISFSAIYLCITIFYFKRNKDRSVRLLLLMLIFILASGASQFILPVIGSGHGDFGKHLFLLNLTYDAMFGISILWCLNTAKKLL</sequence>
<keyword evidence="1" id="KW-0472">Membrane</keyword>
<protein>
    <recommendedName>
        <fullName evidence="4">Glycosyltransferase RgtA/B/C/D-like domain-containing protein</fullName>
    </recommendedName>
</protein>
<evidence type="ECO:0000256" key="1">
    <source>
        <dbReference type="SAM" id="Phobius"/>
    </source>
</evidence>
<feature type="transmembrane region" description="Helical" evidence="1">
    <location>
        <begin position="426"/>
        <end position="445"/>
    </location>
</feature>
<keyword evidence="1" id="KW-1133">Transmembrane helix</keyword>
<feature type="transmembrane region" description="Helical" evidence="1">
    <location>
        <begin position="243"/>
        <end position="262"/>
    </location>
</feature>
<keyword evidence="3" id="KW-1185">Reference proteome</keyword>
<feature type="transmembrane region" description="Helical" evidence="1">
    <location>
        <begin position="94"/>
        <end position="111"/>
    </location>
</feature>
<feature type="transmembrane region" description="Helical" evidence="1">
    <location>
        <begin position="396"/>
        <end position="414"/>
    </location>
</feature>